<dbReference type="InterPro" id="IPR003604">
    <property type="entry name" value="Matrin/U1-like-C_Znf_C2H2"/>
</dbReference>
<evidence type="ECO:0000256" key="2">
    <source>
        <dbReference type="ARBA" id="ARBA00022771"/>
    </source>
</evidence>
<dbReference type="Pfam" id="PF12171">
    <property type="entry name" value="zf-C2H2_jaz"/>
    <property type="match status" value="1"/>
</dbReference>
<comment type="caution">
    <text evidence="6">The sequence shown here is derived from an EMBL/GenBank/DDBJ whole genome shotgun (WGS) entry which is preliminary data.</text>
</comment>
<name>A0A813JDY5_POLGL</name>
<feature type="region of interest" description="Disordered" evidence="4">
    <location>
        <begin position="101"/>
        <end position="122"/>
    </location>
</feature>
<dbReference type="InterPro" id="IPR022755">
    <property type="entry name" value="Znf_C2H2_jaz"/>
</dbReference>
<reference evidence="6" key="1">
    <citation type="submission" date="2021-02" db="EMBL/GenBank/DDBJ databases">
        <authorList>
            <person name="Dougan E. K."/>
            <person name="Rhodes N."/>
            <person name="Thang M."/>
            <person name="Chan C."/>
        </authorList>
    </citation>
    <scope>NUCLEOTIDE SEQUENCE</scope>
</reference>
<keyword evidence="2" id="KW-0863">Zinc-finger</keyword>
<dbReference type="InterPro" id="IPR036236">
    <property type="entry name" value="Znf_C2H2_sf"/>
</dbReference>
<dbReference type="Gene3D" id="3.30.160.60">
    <property type="entry name" value="Classic Zinc Finger"/>
    <property type="match status" value="1"/>
</dbReference>
<sequence length="343" mass="37433">SAQLAPVMPAKVKVLRPEDVTQEMFAKVSMESKGVLSPWVTSLEARNSGDEPGASEDLRLALSCTDVKLREVGDDGTLCLGSSPRAIELGAALDSVFPEGAESIESSDDGGSSYLEEDGDGSKKAQARVAALAKEQPECEGAIYCRHCEMWLNGPTQWADHEIGKKHRKAVRRTQVQKQLGADGEEKEIKAVPEGFGKKMKSIDAIFRSRQAEGDEKSEAGGQGDERPQASESLPFQGRTRGNLAGFRKSGGQVPPPPPPPEGMRDEHGNWRSEGDQLRWGAEYSRGSHQGQWPAAAQPVWGYNYNPETGQWAYGMMIPAGNLPPPPVFQDQWYGYSQEQQHQ</sequence>
<dbReference type="GO" id="GO:0008270">
    <property type="term" value="F:zinc ion binding"/>
    <property type="evidence" value="ECO:0007669"/>
    <property type="project" value="UniProtKB-KW"/>
</dbReference>
<keyword evidence="1" id="KW-0479">Metal-binding</keyword>
<evidence type="ECO:0000256" key="4">
    <source>
        <dbReference type="SAM" id="MobiDB-lite"/>
    </source>
</evidence>
<evidence type="ECO:0000256" key="3">
    <source>
        <dbReference type="ARBA" id="ARBA00022833"/>
    </source>
</evidence>
<feature type="region of interest" description="Disordered" evidence="4">
    <location>
        <begin position="211"/>
        <end position="291"/>
    </location>
</feature>
<feature type="non-terminal residue" evidence="6">
    <location>
        <position position="1"/>
    </location>
</feature>
<feature type="compositionally biased region" description="Basic and acidic residues" evidence="4">
    <location>
        <begin position="263"/>
        <end position="277"/>
    </location>
</feature>
<evidence type="ECO:0000259" key="5">
    <source>
        <dbReference type="SMART" id="SM00451"/>
    </source>
</evidence>
<feature type="domain" description="U1-type" evidence="5">
    <location>
        <begin position="140"/>
        <end position="174"/>
    </location>
</feature>
<evidence type="ECO:0000313" key="6">
    <source>
        <dbReference type="EMBL" id="CAE8672490.1"/>
    </source>
</evidence>
<dbReference type="GO" id="GO:0003676">
    <property type="term" value="F:nucleic acid binding"/>
    <property type="evidence" value="ECO:0007669"/>
    <property type="project" value="InterPro"/>
</dbReference>
<evidence type="ECO:0000313" key="7">
    <source>
        <dbReference type="Proteomes" id="UP000626109"/>
    </source>
</evidence>
<feature type="compositionally biased region" description="Basic and acidic residues" evidence="4">
    <location>
        <begin position="211"/>
        <end position="229"/>
    </location>
</feature>
<protein>
    <recommendedName>
        <fullName evidence="5">U1-type domain-containing protein</fullName>
    </recommendedName>
</protein>
<dbReference type="SMART" id="SM00451">
    <property type="entry name" value="ZnF_U1"/>
    <property type="match status" value="1"/>
</dbReference>
<dbReference type="Proteomes" id="UP000626109">
    <property type="component" value="Unassembled WGS sequence"/>
</dbReference>
<evidence type="ECO:0000256" key="1">
    <source>
        <dbReference type="ARBA" id="ARBA00022723"/>
    </source>
</evidence>
<dbReference type="EMBL" id="CAJNNW010024449">
    <property type="protein sequence ID" value="CAE8672490.1"/>
    <property type="molecule type" value="Genomic_DNA"/>
</dbReference>
<organism evidence="6 7">
    <name type="scientific">Polarella glacialis</name>
    <name type="common">Dinoflagellate</name>
    <dbReference type="NCBI Taxonomy" id="89957"/>
    <lineage>
        <taxon>Eukaryota</taxon>
        <taxon>Sar</taxon>
        <taxon>Alveolata</taxon>
        <taxon>Dinophyceae</taxon>
        <taxon>Suessiales</taxon>
        <taxon>Suessiaceae</taxon>
        <taxon>Polarella</taxon>
    </lineage>
</organism>
<dbReference type="AlphaFoldDB" id="A0A813JDY5"/>
<dbReference type="SUPFAM" id="SSF57667">
    <property type="entry name" value="beta-beta-alpha zinc fingers"/>
    <property type="match status" value="1"/>
</dbReference>
<gene>
    <name evidence="6" type="ORF">PGLA2088_LOCUS18098</name>
</gene>
<feature type="compositionally biased region" description="Low complexity" evidence="4">
    <location>
        <begin position="101"/>
        <end position="113"/>
    </location>
</feature>
<accession>A0A813JDY5</accession>
<proteinExistence type="predicted"/>
<keyword evidence="3" id="KW-0862">Zinc</keyword>